<feature type="signal peptide" evidence="2">
    <location>
        <begin position="1"/>
        <end position="22"/>
    </location>
</feature>
<keyword evidence="2" id="KW-0732">Signal</keyword>
<organism evidence="3 4">
    <name type="scientific">Meloidogyne graminicola</name>
    <dbReference type="NCBI Taxonomy" id="189291"/>
    <lineage>
        <taxon>Eukaryota</taxon>
        <taxon>Metazoa</taxon>
        <taxon>Ecdysozoa</taxon>
        <taxon>Nematoda</taxon>
        <taxon>Chromadorea</taxon>
        <taxon>Rhabditida</taxon>
        <taxon>Tylenchina</taxon>
        <taxon>Tylenchomorpha</taxon>
        <taxon>Tylenchoidea</taxon>
        <taxon>Meloidogynidae</taxon>
        <taxon>Meloidogyninae</taxon>
        <taxon>Meloidogyne</taxon>
    </lineage>
</organism>
<feature type="compositionally biased region" description="Polar residues" evidence="1">
    <location>
        <begin position="77"/>
        <end position="86"/>
    </location>
</feature>
<comment type="caution">
    <text evidence="3">The sequence shown here is derived from an EMBL/GenBank/DDBJ whole genome shotgun (WGS) entry which is preliminary data.</text>
</comment>
<feature type="chain" id="PRO_5035870155" evidence="2">
    <location>
        <begin position="23"/>
        <end position="199"/>
    </location>
</feature>
<dbReference type="Proteomes" id="UP000605970">
    <property type="component" value="Unassembled WGS sequence"/>
</dbReference>
<feature type="region of interest" description="Disordered" evidence="1">
    <location>
        <begin position="64"/>
        <end position="86"/>
    </location>
</feature>
<gene>
    <name evidence="3" type="ORF">Mgra_00008500</name>
</gene>
<evidence type="ECO:0000313" key="3">
    <source>
        <dbReference type="EMBL" id="KAF7632050.1"/>
    </source>
</evidence>
<name>A0A8S9ZFG0_9BILA</name>
<evidence type="ECO:0000256" key="2">
    <source>
        <dbReference type="SAM" id="SignalP"/>
    </source>
</evidence>
<protein>
    <submittedName>
        <fullName evidence="3">Uncharacterized protein</fullName>
    </submittedName>
</protein>
<accession>A0A8S9ZFG0</accession>
<keyword evidence="4" id="KW-1185">Reference proteome</keyword>
<feature type="region of interest" description="Disordered" evidence="1">
    <location>
        <begin position="134"/>
        <end position="155"/>
    </location>
</feature>
<proteinExistence type="predicted"/>
<sequence length="199" mass="22973">MKLFFCYLIFLFFFTFFNYSNSMELSKASNVTLRDWVEPKEQFEDLGDESDSEGIEIDLQTNKLKTKGSHHEKAKTEGSSSQKHNVQLTFQSTKNFQGDREWGHRQRMFRTGSERYAQEWVRQNTDEEVQQYKMPTNTSGPISSGSHVNGHPTRANRNYRDQQVEQHHTPLHSPSPSVVDVNESISYGCCGKDSSCTIM</sequence>
<evidence type="ECO:0000256" key="1">
    <source>
        <dbReference type="SAM" id="MobiDB-lite"/>
    </source>
</evidence>
<feature type="compositionally biased region" description="Polar residues" evidence="1">
    <location>
        <begin position="134"/>
        <end position="147"/>
    </location>
</feature>
<dbReference type="AlphaFoldDB" id="A0A8S9ZFG0"/>
<evidence type="ECO:0000313" key="4">
    <source>
        <dbReference type="Proteomes" id="UP000605970"/>
    </source>
</evidence>
<dbReference type="EMBL" id="JABEBT010000113">
    <property type="protein sequence ID" value="KAF7632050.1"/>
    <property type="molecule type" value="Genomic_DNA"/>
</dbReference>
<reference evidence="3" key="1">
    <citation type="journal article" date="2020" name="Ecol. Evol.">
        <title>Genome structure and content of the rice root-knot nematode (Meloidogyne graminicola).</title>
        <authorList>
            <person name="Phan N.T."/>
            <person name="Danchin E.G.J."/>
            <person name="Klopp C."/>
            <person name="Perfus-Barbeoch L."/>
            <person name="Kozlowski D.K."/>
            <person name="Koutsovoulos G.D."/>
            <person name="Lopez-Roques C."/>
            <person name="Bouchez O."/>
            <person name="Zahm M."/>
            <person name="Besnard G."/>
            <person name="Bellafiore S."/>
        </authorList>
    </citation>
    <scope>NUCLEOTIDE SEQUENCE</scope>
    <source>
        <strain evidence="3">VN-18</strain>
    </source>
</reference>